<proteinExistence type="predicted"/>
<dbReference type="CDD" id="cd00377">
    <property type="entry name" value="ICL_PEPM"/>
    <property type="match status" value="1"/>
</dbReference>
<gene>
    <name evidence="6" type="primary">aepX</name>
    <name evidence="6" type="ORF">ABXL37_01295</name>
</gene>
<protein>
    <recommendedName>
        <fullName evidence="4">phosphoenolpyruvate mutase</fullName>
        <ecNumber evidence="4">5.4.2.9</ecNumber>
    </recommendedName>
</protein>
<dbReference type="InterPro" id="IPR015813">
    <property type="entry name" value="Pyrv/PenolPyrv_kinase-like_dom"/>
</dbReference>
<evidence type="ECO:0000313" key="7">
    <source>
        <dbReference type="Proteomes" id="UP001548587"/>
    </source>
</evidence>
<evidence type="ECO:0000256" key="1">
    <source>
        <dbReference type="ARBA" id="ARBA00022679"/>
    </source>
</evidence>
<dbReference type="SUPFAM" id="SSF52374">
    <property type="entry name" value="Nucleotidylyl transferase"/>
    <property type="match status" value="1"/>
</dbReference>
<dbReference type="InterPro" id="IPR014729">
    <property type="entry name" value="Rossmann-like_a/b/a_fold"/>
</dbReference>
<dbReference type="EMBL" id="JBEWCH010000001">
    <property type="protein sequence ID" value="MET1472867.1"/>
    <property type="molecule type" value="Genomic_DNA"/>
</dbReference>
<keyword evidence="1" id="KW-0808">Transferase</keyword>
<dbReference type="EC" id="5.4.2.9" evidence="4"/>
<name>A0ABV2C183_9BURK</name>
<dbReference type="InterPro" id="IPR050385">
    <property type="entry name" value="Archaeal_FAD_synthase"/>
</dbReference>
<evidence type="ECO:0000259" key="5">
    <source>
        <dbReference type="Pfam" id="PF01467"/>
    </source>
</evidence>
<dbReference type="GO" id="GO:0050188">
    <property type="term" value="F:phosphoenolpyruvate mutase activity"/>
    <property type="evidence" value="ECO:0007669"/>
    <property type="project" value="UniProtKB-EC"/>
</dbReference>
<dbReference type="SUPFAM" id="SSF51621">
    <property type="entry name" value="Phosphoenolpyruvate/pyruvate domain"/>
    <property type="match status" value="1"/>
</dbReference>
<dbReference type="Pfam" id="PF01467">
    <property type="entry name" value="CTP_transf_like"/>
    <property type="match status" value="1"/>
</dbReference>
<keyword evidence="7" id="KW-1185">Reference proteome</keyword>
<organism evidence="6 7">
    <name type="scientific">Burkholderia sola</name>
    <dbReference type="NCBI Taxonomy" id="2843302"/>
    <lineage>
        <taxon>Bacteria</taxon>
        <taxon>Pseudomonadati</taxon>
        <taxon>Pseudomonadota</taxon>
        <taxon>Betaproteobacteria</taxon>
        <taxon>Burkholderiales</taxon>
        <taxon>Burkholderiaceae</taxon>
        <taxon>Burkholderia</taxon>
        <taxon>Burkholderia cepacia complex</taxon>
    </lineage>
</organism>
<dbReference type="NCBIfam" id="TIGR02320">
    <property type="entry name" value="PEP_mutase"/>
    <property type="match status" value="1"/>
</dbReference>
<dbReference type="InterPro" id="IPR039556">
    <property type="entry name" value="ICL/PEPM"/>
</dbReference>
<dbReference type="Proteomes" id="UP001548587">
    <property type="component" value="Unassembled WGS sequence"/>
</dbReference>
<dbReference type="Pfam" id="PF13714">
    <property type="entry name" value="PEP_mutase"/>
    <property type="match status" value="1"/>
</dbReference>
<evidence type="ECO:0000256" key="2">
    <source>
        <dbReference type="ARBA" id="ARBA00022695"/>
    </source>
</evidence>
<comment type="caution">
    <text evidence="6">The sequence shown here is derived from an EMBL/GenBank/DDBJ whole genome shotgun (WGS) entry which is preliminary data.</text>
</comment>
<keyword evidence="3 6" id="KW-0413">Isomerase</keyword>
<evidence type="ECO:0000256" key="3">
    <source>
        <dbReference type="ARBA" id="ARBA00023235"/>
    </source>
</evidence>
<dbReference type="InterPro" id="IPR040442">
    <property type="entry name" value="Pyrv_kinase-like_dom_sf"/>
</dbReference>
<accession>A0ABV2C183</accession>
<evidence type="ECO:0000256" key="4">
    <source>
        <dbReference type="ARBA" id="ARBA00024063"/>
    </source>
</evidence>
<evidence type="ECO:0000313" key="6">
    <source>
        <dbReference type="EMBL" id="MET1472867.1"/>
    </source>
</evidence>
<sequence length="469" mass="51074">MDADSGASSNTECNGEGTRPRPVVYVAMCADVFHDGHVNVLHHASTYGDVIVGLMTDEAIASYKRMPLFSFEQRRAVVASSVWVKDVVPQTTLDFRPNLRELRPEFVVHGDDWREGAQRDTRAQVVEVLREWSGTLIEIPYTHGVSSTYAQQRIRRNGIAPSARQARLRHALRVRPLIRVLEAHSPLAALIVERAQVRDGGGVREFDAIWSSSLTDSTVRGKPDIEVVDLSMRLQTINEMFDVTTKPLVYDADSGGLPEHFVFTVRALERVGVSAVVIEDKVGLKRNSLSSGVSAQSQSDIAEFCEKIAAGKDAQVDDAFMIVARIESFILGAGIDDALQRAHAYAQAGADAVLIHSRNHQPVEVLDFCRAFRLADARTPIFAIPSTYDIVSEHDLEVAGVNGVIYANHLLRAAYPAMTAAAESILRHGRAHECARAGASLHDILSVVAGNVADAGARADATPRTGETV</sequence>
<dbReference type="Gene3D" id="3.40.50.620">
    <property type="entry name" value="HUPs"/>
    <property type="match status" value="1"/>
</dbReference>
<keyword evidence="2" id="KW-0548">Nucleotidyltransferase</keyword>
<dbReference type="Gene3D" id="3.20.20.60">
    <property type="entry name" value="Phosphoenolpyruvate-binding domains"/>
    <property type="match status" value="1"/>
</dbReference>
<dbReference type="RefSeq" id="WP_124630106.1">
    <property type="nucleotide sequence ID" value="NZ_FR989673.1"/>
</dbReference>
<dbReference type="PANTHER" id="PTHR43793:SF1">
    <property type="entry name" value="FAD SYNTHASE"/>
    <property type="match status" value="1"/>
</dbReference>
<dbReference type="PANTHER" id="PTHR43793">
    <property type="entry name" value="FAD SYNTHASE"/>
    <property type="match status" value="1"/>
</dbReference>
<feature type="domain" description="Cytidyltransferase-like" evidence="5">
    <location>
        <begin position="30"/>
        <end position="151"/>
    </location>
</feature>
<dbReference type="InterPro" id="IPR012698">
    <property type="entry name" value="PEnolPyrv_PMutase_core"/>
</dbReference>
<dbReference type="NCBIfam" id="TIGR00125">
    <property type="entry name" value="cyt_tran_rel"/>
    <property type="match status" value="1"/>
</dbReference>
<reference evidence="6 7" key="1">
    <citation type="submission" date="2024-06" db="EMBL/GenBank/DDBJ databases">
        <title>Burkholderia sola in Mexico.</title>
        <authorList>
            <person name="Estrada P."/>
        </authorList>
    </citation>
    <scope>NUCLEOTIDE SEQUENCE [LARGE SCALE GENOMIC DNA]</scope>
    <source>
        <strain evidence="6 7">CpTa8-5</strain>
    </source>
</reference>
<dbReference type="InterPro" id="IPR004821">
    <property type="entry name" value="Cyt_trans-like"/>
</dbReference>